<accession>A0A383BLR7</accession>
<dbReference type="PROSITE" id="PS51257">
    <property type="entry name" value="PROKAR_LIPOPROTEIN"/>
    <property type="match status" value="1"/>
</dbReference>
<feature type="non-terminal residue" evidence="1">
    <location>
        <position position="110"/>
    </location>
</feature>
<dbReference type="EMBL" id="UINC01201692">
    <property type="protein sequence ID" value="SVE21146.1"/>
    <property type="molecule type" value="Genomic_DNA"/>
</dbReference>
<sequence length="110" mass="12553">MKKIPNNYGYCRCLVMMVLTGYITLTACAVEDEQSGDFVSASTVDKVQSQMRKLPTDDIWWTVNGKDMAWNFKNLHMIFPTVNVYRDGPVRALTHSPMKEIGEYVVDTPE</sequence>
<gene>
    <name evidence="1" type="ORF">METZ01_LOCUS474000</name>
</gene>
<protein>
    <submittedName>
        <fullName evidence="1">Uncharacterized protein</fullName>
    </submittedName>
</protein>
<reference evidence="1" key="1">
    <citation type="submission" date="2018-05" db="EMBL/GenBank/DDBJ databases">
        <authorList>
            <person name="Lanie J.A."/>
            <person name="Ng W.-L."/>
            <person name="Kazmierczak K.M."/>
            <person name="Andrzejewski T.M."/>
            <person name="Davidsen T.M."/>
            <person name="Wayne K.J."/>
            <person name="Tettelin H."/>
            <person name="Glass J.I."/>
            <person name="Rusch D."/>
            <person name="Podicherti R."/>
            <person name="Tsui H.-C.T."/>
            <person name="Winkler M.E."/>
        </authorList>
    </citation>
    <scope>NUCLEOTIDE SEQUENCE</scope>
</reference>
<dbReference type="AlphaFoldDB" id="A0A383BLR7"/>
<proteinExistence type="predicted"/>
<evidence type="ECO:0000313" key="1">
    <source>
        <dbReference type="EMBL" id="SVE21146.1"/>
    </source>
</evidence>
<name>A0A383BLR7_9ZZZZ</name>
<organism evidence="1">
    <name type="scientific">marine metagenome</name>
    <dbReference type="NCBI Taxonomy" id="408172"/>
    <lineage>
        <taxon>unclassified sequences</taxon>
        <taxon>metagenomes</taxon>
        <taxon>ecological metagenomes</taxon>
    </lineage>
</organism>